<dbReference type="InterPro" id="IPR019786">
    <property type="entry name" value="Zinc_finger_PHD-type_CS"/>
</dbReference>
<dbReference type="InterPro" id="IPR001965">
    <property type="entry name" value="Znf_PHD"/>
</dbReference>
<evidence type="ECO:0000256" key="2">
    <source>
        <dbReference type="ARBA" id="ARBA00022771"/>
    </source>
</evidence>
<dbReference type="InterPro" id="IPR013083">
    <property type="entry name" value="Znf_RING/FYVE/PHD"/>
</dbReference>
<dbReference type="Gene3D" id="3.30.40.10">
    <property type="entry name" value="Zinc/RING finger domain, C3HC4 (zinc finger)"/>
    <property type="match status" value="1"/>
</dbReference>
<organism evidence="7 8">
    <name type="scientific">Cuscuta europaea</name>
    <name type="common">European dodder</name>
    <dbReference type="NCBI Taxonomy" id="41803"/>
    <lineage>
        <taxon>Eukaryota</taxon>
        <taxon>Viridiplantae</taxon>
        <taxon>Streptophyta</taxon>
        <taxon>Embryophyta</taxon>
        <taxon>Tracheophyta</taxon>
        <taxon>Spermatophyta</taxon>
        <taxon>Magnoliopsida</taxon>
        <taxon>eudicotyledons</taxon>
        <taxon>Gunneridae</taxon>
        <taxon>Pentapetalae</taxon>
        <taxon>asterids</taxon>
        <taxon>lamiids</taxon>
        <taxon>Solanales</taxon>
        <taxon>Convolvulaceae</taxon>
        <taxon>Cuscuteae</taxon>
        <taxon>Cuscuta</taxon>
        <taxon>Cuscuta subgen. Cuscuta</taxon>
    </lineage>
</organism>
<proteinExistence type="predicted"/>
<dbReference type="AlphaFoldDB" id="A0A9P1EH43"/>
<dbReference type="InterPro" id="IPR058054">
    <property type="entry name" value="Znf_MS1-like"/>
</dbReference>
<dbReference type="PROSITE" id="PS01359">
    <property type="entry name" value="ZF_PHD_1"/>
    <property type="match status" value="1"/>
</dbReference>
<dbReference type="InterPro" id="IPR059080">
    <property type="entry name" value="WHD_PTC1"/>
</dbReference>
<dbReference type="GO" id="GO:0008270">
    <property type="term" value="F:zinc ion binding"/>
    <property type="evidence" value="ECO:0007669"/>
    <property type="project" value="UniProtKB-KW"/>
</dbReference>
<dbReference type="InterPro" id="IPR057765">
    <property type="entry name" value="MS1-like_ubiquitin"/>
</dbReference>
<sequence>MKSKKTSPPILEAFKKTRKAPKFFGLATFADPGCPIFPTGPFFENVRFFLQQCTELEDYEVEGMPVWVTFLVHESRGFAAPLYTIEETVQSSAAHQACNHCRYAGWGHHLVSKRNYHFIIPADDDWNQPLTEGFLDLQTHLLHGMIHCNGFGHLLCINGIEGGSKYICGKDIMDLWDRICSNLQARSISVEDLSKKHSMDLRLLYGVAYGYSWFGRWGYRYGHGCFGVMEHDYERALQILSSLDLDQVIDNFSQSTCAFEISQTIFFYRNLSKAHHLHTLRDLFRFMISLKLKLPVGPPFLRPCSSKRLVRTTIQCKPPGKKDRSARCRKFASLAACMDSRWPIRRLEFTANVIVDALREKKQESKSGMTRQEVRDAARAHIGDTGLIDHVLKSMNNVIVGSYVVRRAVNKATRVLEYTIQELNDGVKVSEHSSITGSDVFEDLYCLYTNVLLGYHQESQTVLDTKHFVKEWPFRDELDDLLRFICVVMIPISTEMETVIPKEHIVVPLHSTIGDLKLAVQAAMRGTYCGMEGFVVSDIKGLEGVGDGEVIFGIVESGTEILVTGVGLDSETDSMKWTVECRCGARDDDGERMMSCDMCEIWQHTRCLGIKDDMAVPPLFVCEACCGRLVPPAPPAGFGGGGFMELVGCHESAALIPWLVEPDTSLYF</sequence>
<dbReference type="Proteomes" id="UP001152484">
    <property type="component" value="Unassembled WGS sequence"/>
</dbReference>
<reference evidence="7" key="1">
    <citation type="submission" date="2022-07" db="EMBL/GenBank/DDBJ databases">
        <authorList>
            <person name="Macas J."/>
            <person name="Novak P."/>
            <person name="Neumann P."/>
        </authorList>
    </citation>
    <scope>NUCLEOTIDE SEQUENCE</scope>
</reference>
<keyword evidence="1" id="KW-0479">Metal-binding</keyword>
<evidence type="ECO:0000256" key="5">
    <source>
        <dbReference type="ARBA" id="ARBA00023163"/>
    </source>
</evidence>
<dbReference type="PANTHER" id="PTHR46201">
    <property type="entry name" value="PHD FINGER PROTEIN MALE MEIOCYTE DEATH 1-RELATED"/>
    <property type="match status" value="1"/>
</dbReference>
<dbReference type="OrthoDB" id="436852at2759"/>
<dbReference type="EMBL" id="CAMAPE010000048">
    <property type="protein sequence ID" value="CAH9106128.1"/>
    <property type="molecule type" value="Genomic_DNA"/>
</dbReference>
<dbReference type="Pfam" id="PF00628">
    <property type="entry name" value="PHD"/>
    <property type="match status" value="1"/>
</dbReference>
<evidence type="ECO:0000259" key="6">
    <source>
        <dbReference type="SMART" id="SM00249"/>
    </source>
</evidence>
<keyword evidence="8" id="KW-1185">Reference proteome</keyword>
<dbReference type="PANTHER" id="PTHR46201:SF9">
    <property type="entry name" value="PHD FINGER PROTEIN MALE MEIOCYTE DEATH 1"/>
    <property type="match status" value="1"/>
</dbReference>
<protein>
    <recommendedName>
        <fullName evidence="6">Zinc finger PHD-type domain-containing protein</fullName>
    </recommendedName>
</protein>
<dbReference type="InterPro" id="IPR019787">
    <property type="entry name" value="Znf_PHD-finger"/>
</dbReference>
<evidence type="ECO:0000313" key="7">
    <source>
        <dbReference type="EMBL" id="CAH9106128.1"/>
    </source>
</evidence>
<accession>A0A9P1EH43</accession>
<keyword evidence="5" id="KW-0804">Transcription</keyword>
<dbReference type="CDD" id="cd15556">
    <property type="entry name" value="PHD_MMD1_like"/>
    <property type="match status" value="1"/>
</dbReference>
<dbReference type="SUPFAM" id="SSF57903">
    <property type="entry name" value="FYVE/PHD zinc finger"/>
    <property type="match status" value="1"/>
</dbReference>
<keyword evidence="2" id="KW-0863">Zinc-finger</keyword>
<dbReference type="InterPro" id="IPR011011">
    <property type="entry name" value="Znf_FYVE_PHD"/>
</dbReference>
<gene>
    <name evidence="7" type="ORF">CEURO_LOCUS17209</name>
</gene>
<name>A0A9P1EH43_CUSEU</name>
<evidence type="ECO:0000256" key="1">
    <source>
        <dbReference type="ARBA" id="ARBA00022723"/>
    </source>
</evidence>
<feature type="domain" description="Zinc finger PHD-type" evidence="6">
    <location>
        <begin position="580"/>
        <end position="626"/>
    </location>
</feature>
<dbReference type="SMART" id="SM00249">
    <property type="entry name" value="PHD"/>
    <property type="match status" value="1"/>
</dbReference>
<keyword evidence="3" id="KW-0862">Zinc</keyword>
<keyword evidence="4" id="KW-0805">Transcription regulation</keyword>
<evidence type="ECO:0000256" key="4">
    <source>
        <dbReference type="ARBA" id="ARBA00023015"/>
    </source>
</evidence>
<evidence type="ECO:0000313" key="8">
    <source>
        <dbReference type="Proteomes" id="UP001152484"/>
    </source>
</evidence>
<dbReference type="Pfam" id="PF25565">
    <property type="entry name" value="Ubiquitin_At1g33420"/>
    <property type="match status" value="1"/>
</dbReference>
<comment type="caution">
    <text evidence="7">The sequence shown here is derived from an EMBL/GenBank/DDBJ whole genome shotgun (WGS) entry which is preliminary data.</text>
</comment>
<evidence type="ECO:0000256" key="3">
    <source>
        <dbReference type="ARBA" id="ARBA00022833"/>
    </source>
</evidence>
<dbReference type="Pfam" id="PF25874">
    <property type="entry name" value="WHD_plant_repro"/>
    <property type="match status" value="1"/>
</dbReference>